<comment type="caution">
    <text evidence="2">The sequence shown here is derived from an EMBL/GenBank/DDBJ whole genome shotgun (WGS) entry which is preliminary data.</text>
</comment>
<proteinExistence type="predicted"/>
<gene>
    <name evidence="2" type="ORF">BC643_2872</name>
</gene>
<organism evidence="2 3">
    <name type="scientific">Mangrovibacterium diazotrophicum</name>
    <dbReference type="NCBI Taxonomy" id="1261403"/>
    <lineage>
        <taxon>Bacteria</taxon>
        <taxon>Pseudomonadati</taxon>
        <taxon>Bacteroidota</taxon>
        <taxon>Bacteroidia</taxon>
        <taxon>Marinilabiliales</taxon>
        <taxon>Prolixibacteraceae</taxon>
        <taxon>Mangrovibacterium</taxon>
    </lineage>
</organism>
<accession>A0A419WAM8</accession>
<dbReference type="OrthoDB" id="1123245at2"/>
<dbReference type="Gene3D" id="2.60.40.10">
    <property type="entry name" value="Immunoglobulins"/>
    <property type="match status" value="2"/>
</dbReference>
<keyword evidence="3" id="KW-1185">Reference proteome</keyword>
<reference evidence="2 3" key="1">
    <citation type="submission" date="2018-09" db="EMBL/GenBank/DDBJ databases">
        <title>Genomic Encyclopedia of Archaeal and Bacterial Type Strains, Phase II (KMG-II): from individual species to whole genera.</title>
        <authorList>
            <person name="Goeker M."/>
        </authorList>
    </citation>
    <scope>NUCLEOTIDE SEQUENCE [LARGE SCALE GENOMIC DNA]</scope>
    <source>
        <strain evidence="2 3">DSM 27148</strain>
    </source>
</reference>
<protein>
    <submittedName>
        <fullName evidence="2">Gliding motility-associated-like protein</fullName>
    </submittedName>
</protein>
<dbReference type="Proteomes" id="UP000283387">
    <property type="component" value="Unassembled WGS sequence"/>
</dbReference>
<dbReference type="SMART" id="SM00089">
    <property type="entry name" value="PKD"/>
    <property type="match status" value="2"/>
</dbReference>
<dbReference type="InterPro" id="IPR013783">
    <property type="entry name" value="Ig-like_fold"/>
</dbReference>
<feature type="domain" description="PKD" evidence="1">
    <location>
        <begin position="565"/>
        <end position="597"/>
    </location>
</feature>
<evidence type="ECO:0000313" key="3">
    <source>
        <dbReference type="Proteomes" id="UP000283387"/>
    </source>
</evidence>
<dbReference type="InterPro" id="IPR022409">
    <property type="entry name" value="PKD/Chitinase_dom"/>
</dbReference>
<dbReference type="RefSeq" id="WP_120273699.1">
    <property type="nucleotide sequence ID" value="NZ_RAPN01000001.1"/>
</dbReference>
<dbReference type="EMBL" id="RAPN01000001">
    <property type="protein sequence ID" value="RKD92499.1"/>
    <property type="molecule type" value="Genomic_DNA"/>
</dbReference>
<dbReference type="Pfam" id="PF13585">
    <property type="entry name" value="CHU_C"/>
    <property type="match status" value="1"/>
</dbReference>
<dbReference type="SUPFAM" id="SSF49299">
    <property type="entry name" value="PKD domain"/>
    <property type="match status" value="2"/>
</dbReference>
<feature type="domain" description="PKD" evidence="1">
    <location>
        <begin position="333"/>
        <end position="396"/>
    </location>
</feature>
<dbReference type="InterPro" id="IPR035986">
    <property type="entry name" value="PKD_dom_sf"/>
</dbReference>
<dbReference type="NCBIfam" id="TIGR04131">
    <property type="entry name" value="Bac_Flav_CTERM"/>
    <property type="match status" value="1"/>
</dbReference>
<sequence length="701" mass="77151">MSQCSTRIVAFLGSVIIFFGTPFTALSQNKQNLGFESGNFNGWVGYTWRESLEVTSVNSSPTLVSLPTSRRHVIISNQSAYDSNTGNALKMIPDGYTYSARLGCEITSSDTNPRCWEQSLRYTMTVDSTNAFLLLKFACVLQYASDHTALQEPRFKLTLYDSNDDEIPDCSNYDVYSSASIDGFQSYTPSGSSDPVMWRDWTTVGADLTKYIGQEIAVEFMSADCKGRYHYGYAYFVADCLPLYITVDYCTNDNVAILEGPEGFETYQWLDTDSSTVIGNEQDLLLDDPQEGAKYFCVMKSETGCQITLSSVVAKYEPNADFDWEMKDCTTNEVAFTSTSTTNTGSLSYLWDLGEGNTSTEKSFTHQFETSGLHDVQLIIYNPPSGCSDTISQTVESFSPPLVGFTGDTTYCPGETTTLQAYGAYRYEWSTGSTAESIQLGDPGGTYWMLGYSSEGCVSDTIKFTASADATWTLKLSGDSLFCAGTSSTLVANAASSYLWNTGETTSSIQTQSGGTYTVTGYSDFGCKQELSITISRVPNPDLDFSLSTNSIDVRHNTVDCNAVSSDAISFEWDMGDGNLVDQASHTYTYSIPNELTTFDVTITVENDYGCTTVGSSSVAVTPFIPNVFTPNNDGINDSFMPGFEQEIFDRHGLVLYSGDVGWDGYYKGKLVDPDTYFYVVRYTDTNEEEHVKKGFITLVK</sequence>
<dbReference type="CDD" id="cd00146">
    <property type="entry name" value="PKD"/>
    <property type="match status" value="2"/>
</dbReference>
<dbReference type="InterPro" id="IPR000601">
    <property type="entry name" value="PKD_dom"/>
</dbReference>
<name>A0A419WAM8_9BACT</name>
<dbReference type="AlphaFoldDB" id="A0A419WAM8"/>
<dbReference type="Pfam" id="PF18911">
    <property type="entry name" value="PKD_4"/>
    <property type="match status" value="2"/>
</dbReference>
<dbReference type="InterPro" id="IPR026341">
    <property type="entry name" value="T9SS_type_B"/>
</dbReference>
<dbReference type="PROSITE" id="PS50093">
    <property type="entry name" value="PKD"/>
    <property type="match status" value="2"/>
</dbReference>
<evidence type="ECO:0000259" key="1">
    <source>
        <dbReference type="PROSITE" id="PS50093"/>
    </source>
</evidence>
<evidence type="ECO:0000313" key="2">
    <source>
        <dbReference type="EMBL" id="RKD92499.1"/>
    </source>
</evidence>